<evidence type="ECO:0000256" key="1">
    <source>
        <dbReference type="SAM" id="MobiDB-lite"/>
    </source>
</evidence>
<dbReference type="EMBL" id="CAKXZT010000013">
    <property type="protein sequence ID" value="CAH2395539.1"/>
    <property type="molecule type" value="Genomic_DNA"/>
</dbReference>
<feature type="region of interest" description="Disordered" evidence="1">
    <location>
        <begin position="56"/>
        <end position="82"/>
    </location>
</feature>
<proteinExistence type="predicted"/>
<comment type="caution">
    <text evidence="2">The sequence shown here is derived from an EMBL/GenBank/DDBJ whole genome shotgun (WGS) entry which is preliminary data.</text>
</comment>
<evidence type="ECO:0000313" key="3">
    <source>
        <dbReference type="Proteomes" id="UP001153050"/>
    </source>
</evidence>
<sequence>MLQFHREPRVRGDARGLRECVAISPEVSGAATYDADVKDSTERSEHDRHHFRFINFPEDGVPEHTGKASLNDQTRVAKSNRL</sequence>
<dbReference type="Proteomes" id="UP001153050">
    <property type="component" value="Unassembled WGS sequence"/>
</dbReference>
<name>A0ABN8JCH2_9HYPH</name>
<keyword evidence="3" id="KW-1185">Reference proteome</keyword>
<organism evidence="2 3">
    <name type="scientific">Mesorhizobium escarrei</name>
    <dbReference type="NCBI Taxonomy" id="666018"/>
    <lineage>
        <taxon>Bacteria</taxon>
        <taxon>Pseudomonadati</taxon>
        <taxon>Pseudomonadota</taxon>
        <taxon>Alphaproteobacteria</taxon>
        <taxon>Hyphomicrobiales</taxon>
        <taxon>Phyllobacteriaceae</taxon>
        <taxon>Mesorhizobium</taxon>
    </lineage>
</organism>
<reference evidence="2 3" key="1">
    <citation type="submission" date="2022-03" db="EMBL/GenBank/DDBJ databases">
        <authorList>
            <person name="Brunel B."/>
        </authorList>
    </citation>
    <scope>NUCLEOTIDE SEQUENCE [LARGE SCALE GENOMIC DNA]</scope>
    <source>
        <strain evidence="2">STM5069sample</strain>
    </source>
</reference>
<evidence type="ECO:0000313" key="2">
    <source>
        <dbReference type="EMBL" id="CAH2395539.1"/>
    </source>
</evidence>
<gene>
    <name evidence="2" type="ORF">MES5069_110089</name>
</gene>
<feature type="compositionally biased region" description="Polar residues" evidence="1">
    <location>
        <begin position="68"/>
        <end position="82"/>
    </location>
</feature>
<protein>
    <submittedName>
        <fullName evidence="2">Uncharacterized protein</fullName>
    </submittedName>
</protein>
<accession>A0ABN8JCH2</accession>